<dbReference type="InterPro" id="IPR050766">
    <property type="entry name" value="Bact_Lucif_Oxidored"/>
</dbReference>
<evidence type="ECO:0000256" key="2">
    <source>
        <dbReference type="SAM" id="MobiDB-lite"/>
    </source>
</evidence>
<sequence>MLDRSRTRTGYPEGAALTHTIERAVAAERLGYHRFWVAEHHAVPGIASGSPPVLLGALGAHTSTIRLGSGGVMLPHHQPLVVAEQFLMLDALYPGRIDLGLGRTLGFTAPVRRALRHDLDDPDTFAEDIDELRGYLDRTAAVTARPAAERQIPIFVLATGRGLALAAQLGLPVVVGGPVLDSPRLGDLLGAYRKDFRPSSRAAEPSVTVSADVLVADTDADAAELALPEAWAMARSRQTGEFGPLEPVASIRDQAWTNQVRERVEAHLARTTAGSPDTVRRRLDQLAEATGADELLAFTSTYDRDAQLASDAALAEIMTGSASLTRPSAPDLPTTPRAAGSLS</sequence>
<dbReference type="Proteomes" id="UP000577707">
    <property type="component" value="Unassembled WGS sequence"/>
</dbReference>
<reference evidence="4 5" key="1">
    <citation type="submission" date="2020-08" db="EMBL/GenBank/DDBJ databases">
        <title>Genomic Encyclopedia of Type Strains, Phase III (KMG-III): the genomes of soil and plant-associated and newly described type strains.</title>
        <authorList>
            <person name="Whitman W."/>
        </authorList>
    </citation>
    <scope>NUCLEOTIDE SEQUENCE [LARGE SCALE GENOMIC DNA]</scope>
    <source>
        <strain evidence="4 5">CECT 3302</strain>
    </source>
</reference>
<dbReference type="NCBIfam" id="TIGR03558">
    <property type="entry name" value="oxido_grp_1"/>
    <property type="match status" value="1"/>
</dbReference>
<dbReference type="GO" id="GO:0005829">
    <property type="term" value="C:cytosol"/>
    <property type="evidence" value="ECO:0007669"/>
    <property type="project" value="TreeGrafter"/>
</dbReference>
<gene>
    <name evidence="4" type="ORF">FHS12_002855</name>
</gene>
<keyword evidence="5" id="KW-1185">Reference proteome</keyword>
<dbReference type="SUPFAM" id="SSF51679">
    <property type="entry name" value="Bacterial luciferase-like"/>
    <property type="match status" value="1"/>
</dbReference>
<dbReference type="PANTHER" id="PTHR30137">
    <property type="entry name" value="LUCIFERASE-LIKE MONOOXYGENASE"/>
    <property type="match status" value="1"/>
</dbReference>
<comment type="similarity">
    <text evidence="1">To bacterial alkanal monooxygenase alpha and beta chains.</text>
</comment>
<organism evidence="4 5">
    <name type="scientific">Nocardioides albus</name>
    <dbReference type="NCBI Taxonomy" id="1841"/>
    <lineage>
        <taxon>Bacteria</taxon>
        <taxon>Bacillati</taxon>
        <taxon>Actinomycetota</taxon>
        <taxon>Actinomycetes</taxon>
        <taxon>Propionibacteriales</taxon>
        <taxon>Nocardioidaceae</taxon>
        <taxon>Nocardioides</taxon>
    </lineage>
</organism>
<feature type="domain" description="Luciferase-like" evidence="3">
    <location>
        <begin position="8"/>
        <end position="293"/>
    </location>
</feature>
<feature type="region of interest" description="Disordered" evidence="2">
    <location>
        <begin position="321"/>
        <end position="343"/>
    </location>
</feature>
<dbReference type="InterPro" id="IPR036661">
    <property type="entry name" value="Luciferase-like_sf"/>
</dbReference>
<evidence type="ECO:0000313" key="5">
    <source>
        <dbReference type="Proteomes" id="UP000577707"/>
    </source>
</evidence>
<dbReference type="InterPro" id="IPR011251">
    <property type="entry name" value="Luciferase-like_dom"/>
</dbReference>
<dbReference type="AlphaFoldDB" id="A0A7W5F9C3"/>
<name>A0A7W5F9C3_9ACTN</name>
<comment type="caution">
    <text evidence="4">The sequence shown here is derived from an EMBL/GenBank/DDBJ whole genome shotgun (WGS) entry which is preliminary data.</text>
</comment>
<dbReference type="PANTHER" id="PTHR30137:SF6">
    <property type="entry name" value="LUCIFERASE-LIKE MONOOXYGENASE"/>
    <property type="match status" value="1"/>
</dbReference>
<evidence type="ECO:0000259" key="3">
    <source>
        <dbReference type="Pfam" id="PF00296"/>
    </source>
</evidence>
<proteinExistence type="predicted"/>
<dbReference type="EMBL" id="JACHXG010000005">
    <property type="protein sequence ID" value="MBB3089906.1"/>
    <property type="molecule type" value="Genomic_DNA"/>
</dbReference>
<dbReference type="Gene3D" id="3.20.20.30">
    <property type="entry name" value="Luciferase-like domain"/>
    <property type="match status" value="1"/>
</dbReference>
<dbReference type="GO" id="GO:0016705">
    <property type="term" value="F:oxidoreductase activity, acting on paired donors, with incorporation or reduction of molecular oxygen"/>
    <property type="evidence" value="ECO:0007669"/>
    <property type="project" value="InterPro"/>
</dbReference>
<dbReference type="InterPro" id="IPR019949">
    <property type="entry name" value="CmoO-like"/>
</dbReference>
<evidence type="ECO:0000313" key="4">
    <source>
        <dbReference type="EMBL" id="MBB3089906.1"/>
    </source>
</evidence>
<protein>
    <submittedName>
        <fullName evidence="4">Luciferase family oxidoreductase group 1</fullName>
    </submittedName>
</protein>
<accession>A0A7W5F9C3</accession>
<dbReference type="RefSeq" id="WP_229788850.1">
    <property type="nucleotide sequence ID" value="NZ_BMQT01000009.1"/>
</dbReference>
<evidence type="ECO:0000256" key="1">
    <source>
        <dbReference type="ARBA" id="ARBA00007789"/>
    </source>
</evidence>
<dbReference type="Pfam" id="PF00296">
    <property type="entry name" value="Bac_luciferase"/>
    <property type="match status" value="1"/>
</dbReference>